<dbReference type="RefSeq" id="WP_248868018.1">
    <property type="nucleotide sequence ID" value="NZ_CP086322.1"/>
</dbReference>
<feature type="compositionally biased region" description="Low complexity" evidence="1">
    <location>
        <begin position="75"/>
        <end position="95"/>
    </location>
</feature>
<name>A0ABY4MHC1_9ACTN</name>
<accession>A0ABY4MHC1</accession>
<sequence length="145" mass="15306">MVLTVYADRTGRLWRIAEMCARCAAATPNCRVLDTAPPPTRTAPAGTDQAAGTPDAEPAGGTVGDHVAAVFSDHGPSPAAGASSSPTAAPGSVPPLANCPEASRRAPWWEPRSPLRVMVFGYCLDLRSEATHFMRQPRHRGCLMK</sequence>
<evidence type="ECO:0000313" key="2">
    <source>
        <dbReference type="EMBL" id="UQA97107.1"/>
    </source>
</evidence>
<feature type="region of interest" description="Disordered" evidence="1">
    <location>
        <begin position="33"/>
        <end position="100"/>
    </location>
</feature>
<evidence type="ECO:0000256" key="1">
    <source>
        <dbReference type="SAM" id="MobiDB-lite"/>
    </source>
</evidence>
<proteinExistence type="predicted"/>
<dbReference type="Proteomes" id="UP000830115">
    <property type="component" value="Chromosome"/>
</dbReference>
<evidence type="ECO:0000313" key="3">
    <source>
        <dbReference type="Proteomes" id="UP000830115"/>
    </source>
</evidence>
<gene>
    <name evidence="2" type="ORF">K9S39_39260</name>
</gene>
<protein>
    <submittedName>
        <fullName evidence="2">Uncharacterized protein</fullName>
    </submittedName>
</protein>
<dbReference type="EMBL" id="CP086322">
    <property type="protein sequence ID" value="UQA97107.1"/>
    <property type="molecule type" value="Genomic_DNA"/>
</dbReference>
<organism evidence="2 3">
    <name type="scientific">Streptomyces halobius</name>
    <dbReference type="NCBI Taxonomy" id="2879846"/>
    <lineage>
        <taxon>Bacteria</taxon>
        <taxon>Bacillati</taxon>
        <taxon>Actinomycetota</taxon>
        <taxon>Actinomycetes</taxon>
        <taxon>Kitasatosporales</taxon>
        <taxon>Streptomycetaceae</taxon>
        <taxon>Streptomyces</taxon>
    </lineage>
</organism>
<reference evidence="2" key="1">
    <citation type="submission" date="2021-10" db="EMBL/GenBank/DDBJ databases">
        <title>Streptomyces nigrumlapis sp.nov.,an antimicrobial producing actinobacterium isolated from Black Gobi rocks.</title>
        <authorList>
            <person name="Wen Y."/>
            <person name="Zhang W."/>
            <person name="Liu X.G."/>
        </authorList>
    </citation>
    <scope>NUCLEOTIDE SEQUENCE</scope>
    <source>
        <strain evidence="2">ST13-2-2</strain>
    </source>
</reference>
<keyword evidence="3" id="KW-1185">Reference proteome</keyword>